<evidence type="ECO:0000256" key="1">
    <source>
        <dbReference type="SAM" id="Phobius"/>
    </source>
</evidence>
<keyword evidence="1" id="KW-0812">Transmembrane</keyword>
<sequence length="403" mass="45981">FIIDERLKRVERLVKHIATKENNSIYAVYVLNMYHLFMNTFYSIYLTISEIETSLALSKVSVLHQSILNSDELLNVLESISTVNKLVYPISVDNLVNIETTFNVKAYIKKNQITFVMDVPLTDGYMYNYFKLYSIPIFNSIRNLTSVIIPKYPYLLANGLKYLPLDKHCEEIAAEQFLCGEDDIVTYPEPTCIEHLMKFEDNLTLCKLHAVDIEDVKIQRIGPKNWIIFSRTNHIMTEKCQADVNRIQLRGTYLLTTDERCDLYFEDLKLDRRQSSMADNRLRITPITSLPDLQKINVSTEVSVNIKGVNLDNLKQLSSDLKSVSATSETNSESVIVDTNSVSLATIVLYIIIALSCVSYILWKLKVFRNHRDSKSSGDFELEEGGVMSAQPLRTVGTIAVNA</sequence>
<dbReference type="AlphaFoldDB" id="A0A1E1W462"/>
<evidence type="ECO:0000313" key="2">
    <source>
        <dbReference type="EMBL" id="JAT81671.1"/>
    </source>
</evidence>
<gene>
    <name evidence="2" type="ORF">g.18173</name>
</gene>
<dbReference type="Pfam" id="PF12259">
    <property type="entry name" value="Baculo_F"/>
    <property type="match status" value="1"/>
</dbReference>
<accession>A0A1E1W462</accession>
<reference evidence="2" key="1">
    <citation type="submission" date="2015-09" db="EMBL/GenBank/DDBJ databases">
        <title>De novo assembly of Pectinophora gossypiella (Pink Bollworm) gut transcriptome.</title>
        <authorList>
            <person name="Tassone E.E."/>
        </authorList>
    </citation>
    <scope>NUCLEOTIDE SEQUENCE</scope>
</reference>
<organism evidence="2">
    <name type="scientific">Pectinophora gossypiella</name>
    <name type="common">Cotton pink bollworm</name>
    <name type="synonym">Depressaria gossypiella</name>
    <dbReference type="NCBI Taxonomy" id="13191"/>
    <lineage>
        <taxon>Eukaryota</taxon>
        <taxon>Metazoa</taxon>
        <taxon>Ecdysozoa</taxon>
        <taxon>Arthropoda</taxon>
        <taxon>Hexapoda</taxon>
        <taxon>Insecta</taxon>
        <taxon>Pterygota</taxon>
        <taxon>Neoptera</taxon>
        <taxon>Endopterygota</taxon>
        <taxon>Lepidoptera</taxon>
        <taxon>Glossata</taxon>
        <taxon>Ditrysia</taxon>
        <taxon>Gelechioidea</taxon>
        <taxon>Gelechiidae</taxon>
        <taxon>Apatetrinae</taxon>
        <taxon>Pectinophora</taxon>
    </lineage>
</organism>
<dbReference type="EMBL" id="GDQN01009383">
    <property type="protein sequence ID" value="JAT81671.1"/>
    <property type="molecule type" value="Transcribed_RNA"/>
</dbReference>
<proteinExistence type="predicted"/>
<dbReference type="OrthoDB" id="7477382at2759"/>
<dbReference type="InterPro" id="IPR022048">
    <property type="entry name" value="Envelope_fusion-like"/>
</dbReference>
<keyword evidence="1" id="KW-0472">Membrane</keyword>
<keyword evidence="1" id="KW-1133">Transmembrane helix</keyword>
<name>A0A1E1W462_PECGO</name>
<protein>
    <submittedName>
        <fullName evidence="2">Uncharacterized protein</fullName>
    </submittedName>
</protein>
<feature type="transmembrane region" description="Helical" evidence="1">
    <location>
        <begin position="342"/>
        <end position="363"/>
    </location>
</feature>
<feature type="non-terminal residue" evidence="2">
    <location>
        <position position="1"/>
    </location>
</feature>